<dbReference type="GO" id="GO:0003924">
    <property type="term" value="F:GTPase activity"/>
    <property type="evidence" value="ECO:0007669"/>
    <property type="project" value="InterPro"/>
</dbReference>
<dbReference type="AlphaFoldDB" id="A0A346GB40"/>
<evidence type="ECO:0000256" key="7">
    <source>
        <dbReference type="SAM" id="Coils"/>
    </source>
</evidence>
<dbReference type="Pfam" id="PF21808">
    <property type="entry name" value="Dynamin-like_hel_bact"/>
    <property type="match status" value="1"/>
</dbReference>
<keyword evidence="5" id="KW-0342">GTP-binding</keyword>
<sequence length="696" mass="78273">MDHTIQAESFIDNLDKVAGVRQEISVCLAQMGDILSQAELAGKKTSGALGLSSDIENINLASQNLHQGIFRLLVLGDMKRGKSTFINALIGENILPNAVNPCTALLTILRYGEEKKVTVHFNVEKTPEQLEFKEFKQKYTIDPKEAKQLGKGKKMVFAEVSHAIVEYPLPLLSKGLEIIDSPGLNDTEDRNETSLGYINNCHAILFLMRASQPYTLAERRYLENYIKGRGLTVFFIINGWDQIQEGILDPDDEEELQTAEMQLRELFEVNLAQYCQINGKNIYSERVFEISAINALRRRIKDQSASLEGTGFPELLRSLNTFLTQDRAIAQLQPAIILAHQTYTNIQAAIQRRLSLLNQDVSEMKQRISSVEPEFEQLGIIRDQFQQEIITTRDIQAKTIAESLRSYILNLGNTFETDFLPYQPDLELFDFLNKDKREAFNELLQQAFEQYTADKIATWTLTVEQDMNAAFAKLSTSAATYGASYSQVTDQIANKLSGQELKRKPQNTTAEDSPTWTKWAMGLLSLSRGNIAGVAMAQAGFDWKNILLNYIAAIGVNSVTSSITGIFLGPVGLAFLGMGIGFVQADQARQKLVQTTQKELTKYLPQAAEEYLPQIRTGVEECFNTYEREVIEQINKDITQRRAELDNLLQQKAAHEINLQTESQRLQSVAAEVYQQLQQVDKVYSVVNTETAKSAD</sequence>
<gene>
    <name evidence="10" type="primary">orf3</name>
</gene>
<keyword evidence="6 8" id="KW-0472">Membrane</keyword>
<evidence type="ECO:0000313" key="10">
    <source>
        <dbReference type="EMBL" id="AXN93594.1"/>
    </source>
</evidence>
<dbReference type="GO" id="GO:0016020">
    <property type="term" value="C:membrane"/>
    <property type="evidence" value="ECO:0007669"/>
    <property type="project" value="UniProtKB-SubCell"/>
</dbReference>
<evidence type="ECO:0000256" key="6">
    <source>
        <dbReference type="ARBA" id="ARBA00023136"/>
    </source>
</evidence>
<keyword evidence="2" id="KW-0547">Nucleotide-binding</keyword>
<feature type="coiled-coil region" evidence="7">
    <location>
        <begin position="631"/>
        <end position="665"/>
    </location>
</feature>
<evidence type="ECO:0000256" key="1">
    <source>
        <dbReference type="ARBA" id="ARBA00004370"/>
    </source>
</evidence>
<dbReference type="SUPFAM" id="SSF52540">
    <property type="entry name" value="P-loop containing nucleoside triphosphate hydrolases"/>
    <property type="match status" value="1"/>
</dbReference>
<name>A0A346GB40_9NOST</name>
<keyword evidence="8" id="KW-0812">Transmembrane</keyword>
<evidence type="ECO:0000256" key="8">
    <source>
        <dbReference type="SAM" id="Phobius"/>
    </source>
</evidence>
<dbReference type="EMBL" id="MH325199">
    <property type="protein sequence ID" value="AXN93594.1"/>
    <property type="molecule type" value="Genomic_DNA"/>
</dbReference>
<dbReference type="InterPro" id="IPR030381">
    <property type="entry name" value="G_DYNAMIN_dom"/>
</dbReference>
<keyword evidence="3" id="KW-0378">Hydrolase</keyword>
<dbReference type="InterPro" id="IPR027094">
    <property type="entry name" value="Mitofusin_fam"/>
</dbReference>
<dbReference type="InterPro" id="IPR027417">
    <property type="entry name" value="P-loop_NTPase"/>
</dbReference>
<dbReference type="GO" id="GO:0005525">
    <property type="term" value="F:GTP binding"/>
    <property type="evidence" value="ECO:0007669"/>
    <property type="project" value="UniProtKB-KW"/>
</dbReference>
<accession>A0A346GB40</accession>
<protein>
    <submittedName>
        <fullName evidence="10">ORF3</fullName>
    </submittedName>
</protein>
<reference evidence="10" key="1">
    <citation type="submission" date="2018-05" db="EMBL/GenBank/DDBJ databases">
        <title>The structural diversity of cytotoxic puwainaphycin and minutissamide lipopeptides is generated by a common biosynthetic pathway employing two alternative starter modules.</title>
        <authorList>
            <person name="Mares J."/>
            <person name="Hajek J."/>
            <person name="Urajova P."/>
            <person name="Kust A."/>
            <person name="Jokela J."/>
            <person name="Saurav K."/>
            <person name="Galica T."/>
            <person name="Capkova K."/>
            <person name="Mattila A."/>
            <person name="Haapaniemi E."/>
            <person name="Permi P."/>
            <person name="Mysterud I."/>
            <person name="Skulberg O.M."/>
            <person name="Karlsen J."/>
            <person name="Fewer D.P."/>
            <person name="Sivonen K."/>
            <person name="Tonnesen H.H."/>
            <person name="Hrouzek P."/>
        </authorList>
    </citation>
    <scope>NUCLEOTIDE SEQUENCE</scope>
    <source>
        <strain evidence="10">UTEX B 1613</strain>
    </source>
</reference>
<keyword evidence="4 7" id="KW-0175">Coiled coil</keyword>
<dbReference type="InterPro" id="IPR049399">
    <property type="entry name" value="BDLP-like_hel"/>
</dbReference>
<evidence type="ECO:0000259" key="9">
    <source>
        <dbReference type="PROSITE" id="PS51718"/>
    </source>
</evidence>
<evidence type="ECO:0000256" key="3">
    <source>
        <dbReference type="ARBA" id="ARBA00022801"/>
    </source>
</evidence>
<organism evidence="10">
    <name type="scientific">Anabaena minutissima UTEX B 1613</name>
    <dbReference type="NCBI Taxonomy" id="2303153"/>
    <lineage>
        <taxon>Bacteria</taxon>
        <taxon>Bacillati</taxon>
        <taxon>Cyanobacteriota</taxon>
        <taxon>Cyanophyceae</taxon>
        <taxon>Nostocales</taxon>
        <taxon>Nostocaceae</taxon>
        <taxon>Anabaena</taxon>
    </lineage>
</organism>
<proteinExistence type="predicted"/>
<dbReference type="PANTHER" id="PTHR10465">
    <property type="entry name" value="TRANSMEMBRANE GTPASE FZO1"/>
    <property type="match status" value="1"/>
</dbReference>
<dbReference type="PROSITE" id="PS51718">
    <property type="entry name" value="G_DYNAMIN_2"/>
    <property type="match status" value="1"/>
</dbReference>
<dbReference type="Pfam" id="PF00350">
    <property type="entry name" value="Dynamin_N"/>
    <property type="match status" value="1"/>
</dbReference>
<dbReference type="Gene3D" id="3.40.50.300">
    <property type="entry name" value="P-loop containing nucleotide triphosphate hydrolases"/>
    <property type="match status" value="1"/>
</dbReference>
<comment type="subcellular location">
    <subcellularLocation>
        <location evidence="1">Membrane</location>
    </subcellularLocation>
</comment>
<evidence type="ECO:0000256" key="5">
    <source>
        <dbReference type="ARBA" id="ARBA00023134"/>
    </source>
</evidence>
<evidence type="ECO:0000256" key="4">
    <source>
        <dbReference type="ARBA" id="ARBA00023054"/>
    </source>
</evidence>
<evidence type="ECO:0000256" key="2">
    <source>
        <dbReference type="ARBA" id="ARBA00022741"/>
    </source>
</evidence>
<feature type="domain" description="Dynamin-type G" evidence="9">
    <location>
        <begin position="66"/>
        <end position="313"/>
    </location>
</feature>
<keyword evidence="8" id="KW-1133">Transmembrane helix</keyword>
<dbReference type="PANTHER" id="PTHR10465:SF0">
    <property type="entry name" value="SARCALUMENIN"/>
    <property type="match status" value="1"/>
</dbReference>
<dbReference type="InterPro" id="IPR045063">
    <property type="entry name" value="Dynamin_N"/>
</dbReference>
<dbReference type="CDD" id="cd09912">
    <property type="entry name" value="DLP_2"/>
    <property type="match status" value="1"/>
</dbReference>
<feature type="transmembrane region" description="Helical" evidence="8">
    <location>
        <begin position="563"/>
        <end position="583"/>
    </location>
</feature>